<dbReference type="InterPro" id="IPR003362">
    <property type="entry name" value="Bact_transf"/>
</dbReference>
<proteinExistence type="inferred from homology"/>
<gene>
    <name evidence="4" type="ORF">AKJ09_07824</name>
</gene>
<keyword evidence="2" id="KW-0472">Membrane</keyword>
<evidence type="ECO:0000259" key="3">
    <source>
        <dbReference type="Pfam" id="PF02397"/>
    </source>
</evidence>
<evidence type="ECO:0000313" key="4">
    <source>
        <dbReference type="EMBL" id="AKV01161.1"/>
    </source>
</evidence>
<reference evidence="4 5" key="1">
    <citation type="submission" date="2015-08" db="EMBL/GenBank/DDBJ databases">
        <authorList>
            <person name="Babu N.S."/>
            <person name="Beckwith C.J."/>
            <person name="Beseler K.G."/>
            <person name="Brison A."/>
            <person name="Carone J.V."/>
            <person name="Caskin T.P."/>
            <person name="Diamond M."/>
            <person name="Durham M.E."/>
            <person name="Foxe J.M."/>
            <person name="Go M."/>
            <person name="Henderson B.A."/>
            <person name="Jones I.B."/>
            <person name="McGettigan J.A."/>
            <person name="Micheletti S.J."/>
            <person name="Nasrallah M.E."/>
            <person name="Ortiz D."/>
            <person name="Piller C.R."/>
            <person name="Privatt S.R."/>
            <person name="Schneider S.L."/>
            <person name="Sharp S."/>
            <person name="Smith T.C."/>
            <person name="Stanton J.D."/>
            <person name="Ullery H.E."/>
            <person name="Wilson R.J."/>
            <person name="Serrano M.G."/>
            <person name="Buck G."/>
            <person name="Lee V."/>
            <person name="Wang Y."/>
            <person name="Carvalho R."/>
            <person name="Voegtly L."/>
            <person name="Shi R."/>
            <person name="Duckworth R."/>
            <person name="Johnson A."/>
            <person name="Loviza R."/>
            <person name="Walstead R."/>
            <person name="Shah Z."/>
            <person name="Kiflezghi M."/>
            <person name="Wade K."/>
            <person name="Ball S.L."/>
            <person name="Bradley K.W."/>
            <person name="Asai D.J."/>
            <person name="Bowman C.A."/>
            <person name="Russell D.A."/>
            <person name="Pope W.H."/>
            <person name="Jacobs-Sera D."/>
            <person name="Hendrix R.W."/>
            <person name="Hatfull G.F."/>
        </authorList>
    </citation>
    <scope>NUCLEOTIDE SEQUENCE [LARGE SCALE GENOMIC DNA]</scope>
    <source>
        <strain evidence="4 5">DSM 27648</strain>
    </source>
</reference>
<keyword evidence="2" id="KW-1133">Transmembrane helix</keyword>
<evidence type="ECO:0000256" key="2">
    <source>
        <dbReference type="SAM" id="Phobius"/>
    </source>
</evidence>
<dbReference type="PANTHER" id="PTHR30576">
    <property type="entry name" value="COLANIC BIOSYNTHESIS UDP-GLUCOSE LIPID CARRIER TRANSFERASE"/>
    <property type="match status" value="1"/>
</dbReference>
<evidence type="ECO:0000313" key="5">
    <source>
        <dbReference type="Proteomes" id="UP000064967"/>
    </source>
</evidence>
<sequence length="208" mass="23108">MRQRGFRLVLKKLVDRTVGIAGLAASAPLIGAVAVAVRASMGSPVVFRQVRPGLHGKPFTIMKFRTMSNGRDREGNLLPDTERLTRVGRFLRATSLDELPQLWNVAKGELSLVGPRPLLMEYLPLYSSQQARRHDVLPGITGLAQIRGRNALGWDEKFRYDVEYVDNWSLGLDAKILFETARKVLARDGISAEGHVTMPKFRGTGDGR</sequence>
<dbReference type="PANTHER" id="PTHR30576:SF8">
    <property type="entry name" value="UNDECAPRENYL-PHOSPHATE GALACTOSE PHOSPHOTRANSFERASE"/>
    <property type="match status" value="1"/>
</dbReference>
<evidence type="ECO:0000256" key="1">
    <source>
        <dbReference type="ARBA" id="ARBA00006464"/>
    </source>
</evidence>
<keyword evidence="4" id="KW-0808">Transferase</keyword>
<dbReference type="Pfam" id="PF02397">
    <property type="entry name" value="Bac_transf"/>
    <property type="match status" value="1"/>
</dbReference>
<dbReference type="EMBL" id="CP012333">
    <property type="protein sequence ID" value="AKV01161.1"/>
    <property type="molecule type" value="Genomic_DNA"/>
</dbReference>
<dbReference type="AlphaFoldDB" id="A0A0K1Q5Q4"/>
<dbReference type="Proteomes" id="UP000064967">
    <property type="component" value="Chromosome"/>
</dbReference>
<accession>A0A0K1Q5Q4</accession>
<organism evidence="4 5">
    <name type="scientific">Labilithrix luteola</name>
    <dbReference type="NCBI Taxonomy" id="1391654"/>
    <lineage>
        <taxon>Bacteria</taxon>
        <taxon>Pseudomonadati</taxon>
        <taxon>Myxococcota</taxon>
        <taxon>Polyangia</taxon>
        <taxon>Polyangiales</taxon>
        <taxon>Labilitrichaceae</taxon>
        <taxon>Labilithrix</taxon>
    </lineage>
</organism>
<dbReference type="KEGG" id="llu:AKJ09_07824"/>
<dbReference type="GO" id="GO:0016780">
    <property type="term" value="F:phosphotransferase activity, for other substituted phosphate groups"/>
    <property type="evidence" value="ECO:0007669"/>
    <property type="project" value="TreeGrafter"/>
</dbReference>
<protein>
    <submittedName>
        <fullName evidence="4">Lipid carrier: UDP-N-acetylgalactosaminyltransferase</fullName>
    </submittedName>
</protein>
<name>A0A0K1Q5Q4_9BACT</name>
<feature type="transmembrane region" description="Helical" evidence="2">
    <location>
        <begin position="20"/>
        <end position="41"/>
    </location>
</feature>
<keyword evidence="5" id="KW-1185">Reference proteome</keyword>
<keyword evidence="2" id="KW-0812">Transmembrane</keyword>
<comment type="similarity">
    <text evidence="1">Belongs to the bacterial sugar transferase family.</text>
</comment>
<dbReference type="PATRIC" id="fig|1391654.3.peg.7931"/>
<feature type="domain" description="Bacterial sugar transferase" evidence="3">
    <location>
        <begin position="11"/>
        <end position="185"/>
    </location>
</feature>
<dbReference type="STRING" id="1391654.AKJ09_07824"/>
<dbReference type="RefSeq" id="WP_275936674.1">
    <property type="nucleotide sequence ID" value="NZ_CP012333.1"/>
</dbReference>